<dbReference type="AlphaFoldDB" id="A0A9Q8SMA9"/>
<dbReference type="KEGG" id="clup:CLUP02_05473"/>
<dbReference type="GeneID" id="73339490"/>
<name>A0A9Q8SMA9_9PEZI</name>
<dbReference type="RefSeq" id="XP_049141623.1">
    <property type="nucleotide sequence ID" value="XM_049284480.1"/>
</dbReference>
<evidence type="ECO:0000313" key="3">
    <source>
        <dbReference type="Proteomes" id="UP000830671"/>
    </source>
</evidence>
<evidence type="ECO:0000313" key="2">
    <source>
        <dbReference type="EMBL" id="UQC79992.1"/>
    </source>
</evidence>
<dbReference type="Proteomes" id="UP000830671">
    <property type="component" value="Chromosome 3"/>
</dbReference>
<sequence>MIPRSPVPSFKKHAQTHPARADCHLRLGSRLGRAGDSHAPCTAPTTHIASSAREKNETGWTLPYHPVFALWISPGGSPGNSVKPWRVNILKQGPVVRWKVNPRAHTRRNATTYMETWGKDPRELGRDGI</sequence>
<organism evidence="2 3">
    <name type="scientific">Colletotrichum lupini</name>
    <dbReference type="NCBI Taxonomy" id="145971"/>
    <lineage>
        <taxon>Eukaryota</taxon>
        <taxon>Fungi</taxon>
        <taxon>Dikarya</taxon>
        <taxon>Ascomycota</taxon>
        <taxon>Pezizomycotina</taxon>
        <taxon>Sordariomycetes</taxon>
        <taxon>Hypocreomycetidae</taxon>
        <taxon>Glomerellales</taxon>
        <taxon>Glomerellaceae</taxon>
        <taxon>Colletotrichum</taxon>
        <taxon>Colletotrichum acutatum species complex</taxon>
    </lineage>
</organism>
<accession>A0A9Q8SMA9</accession>
<keyword evidence="3" id="KW-1185">Reference proteome</keyword>
<gene>
    <name evidence="2" type="ORF">CLUP02_05473</name>
</gene>
<dbReference type="EMBL" id="CP019475">
    <property type="protein sequence ID" value="UQC79992.1"/>
    <property type="molecule type" value="Genomic_DNA"/>
</dbReference>
<protein>
    <submittedName>
        <fullName evidence="2">Uncharacterized protein</fullName>
    </submittedName>
</protein>
<evidence type="ECO:0000256" key="1">
    <source>
        <dbReference type="SAM" id="MobiDB-lite"/>
    </source>
</evidence>
<proteinExistence type="predicted"/>
<reference evidence="2" key="1">
    <citation type="journal article" date="2021" name="Mol. Plant Microbe Interact.">
        <title>Complete Genome Sequence of the Plant-Pathogenic Fungus Colletotrichum lupini.</title>
        <authorList>
            <person name="Baroncelli R."/>
            <person name="Pensec F."/>
            <person name="Da Lio D."/>
            <person name="Boufleur T."/>
            <person name="Vicente I."/>
            <person name="Sarrocco S."/>
            <person name="Picot A."/>
            <person name="Baraldi E."/>
            <person name="Sukno S."/>
            <person name="Thon M."/>
            <person name="Le Floch G."/>
        </authorList>
    </citation>
    <scope>NUCLEOTIDE SEQUENCE</scope>
    <source>
        <strain evidence="2">IMI 504893</strain>
    </source>
</reference>
<feature type="region of interest" description="Disordered" evidence="1">
    <location>
        <begin position="34"/>
        <end position="54"/>
    </location>
</feature>